<keyword evidence="6" id="KW-0804">Transcription</keyword>
<dbReference type="GO" id="GO:0046872">
    <property type="term" value="F:metal ion binding"/>
    <property type="evidence" value="ECO:0007669"/>
    <property type="project" value="UniProtKB-KW"/>
</dbReference>
<keyword evidence="4" id="KW-0805">Transcription regulation</keyword>
<dbReference type="PANTHER" id="PTHR47782:SF12">
    <property type="entry name" value="ZN(II)2CYS6 TRANSCRIPTION FACTOR (EUROFUNG)"/>
    <property type="match status" value="1"/>
</dbReference>
<proteinExistence type="predicted"/>
<evidence type="ECO:0000256" key="3">
    <source>
        <dbReference type="ARBA" id="ARBA00022833"/>
    </source>
</evidence>
<evidence type="ECO:0008006" key="10">
    <source>
        <dbReference type="Google" id="ProtNLM"/>
    </source>
</evidence>
<evidence type="ECO:0000256" key="5">
    <source>
        <dbReference type="ARBA" id="ARBA00023125"/>
    </source>
</evidence>
<keyword evidence="2" id="KW-0479">Metal-binding</keyword>
<dbReference type="GO" id="GO:0000981">
    <property type="term" value="F:DNA-binding transcription factor activity, RNA polymerase II-specific"/>
    <property type="evidence" value="ECO:0007669"/>
    <property type="project" value="TreeGrafter"/>
</dbReference>
<dbReference type="InterPro" id="IPR052202">
    <property type="entry name" value="Yeast_MetPath_Reg"/>
</dbReference>
<dbReference type="GO" id="GO:0045944">
    <property type="term" value="P:positive regulation of transcription by RNA polymerase II"/>
    <property type="evidence" value="ECO:0007669"/>
    <property type="project" value="TreeGrafter"/>
</dbReference>
<dbReference type="GO" id="GO:0005634">
    <property type="term" value="C:nucleus"/>
    <property type="evidence" value="ECO:0007669"/>
    <property type="project" value="UniProtKB-SubCell"/>
</dbReference>
<dbReference type="CDD" id="cd12148">
    <property type="entry name" value="fungal_TF_MHR"/>
    <property type="match status" value="1"/>
</dbReference>
<evidence type="ECO:0000313" key="8">
    <source>
        <dbReference type="EMBL" id="KAJ5179206.1"/>
    </source>
</evidence>
<evidence type="ECO:0000256" key="4">
    <source>
        <dbReference type="ARBA" id="ARBA00023015"/>
    </source>
</evidence>
<accession>A0A9W9IP27</accession>
<keyword evidence="9" id="KW-1185">Reference proteome</keyword>
<evidence type="ECO:0000256" key="1">
    <source>
        <dbReference type="ARBA" id="ARBA00004123"/>
    </source>
</evidence>
<dbReference type="Proteomes" id="UP001146351">
    <property type="component" value="Unassembled WGS sequence"/>
</dbReference>
<evidence type="ECO:0000313" key="9">
    <source>
        <dbReference type="Proteomes" id="UP001146351"/>
    </source>
</evidence>
<evidence type="ECO:0000256" key="2">
    <source>
        <dbReference type="ARBA" id="ARBA00022723"/>
    </source>
</evidence>
<protein>
    <recommendedName>
        <fullName evidence="10">Transcription factor domain-containing protein</fullName>
    </recommendedName>
</protein>
<keyword evidence="7" id="KW-0539">Nucleus</keyword>
<dbReference type="AlphaFoldDB" id="A0A9W9IP27"/>
<dbReference type="OrthoDB" id="189997at2759"/>
<dbReference type="PANTHER" id="PTHR47782">
    <property type="entry name" value="ZN(II)2CYS6 TRANSCRIPTION FACTOR (EUROFUNG)-RELATED"/>
    <property type="match status" value="1"/>
</dbReference>
<keyword evidence="5" id="KW-0238">DNA-binding</keyword>
<comment type="caution">
    <text evidence="8">The sequence shown here is derived from an EMBL/GenBank/DDBJ whole genome shotgun (WGS) entry which is preliminary data.</text>
</comment>
<keyword evidence="3" id="KW-0862">Zinc</keyword>
<evidence type="ECO:0000256" key="6">
    <source>
        <dbReference type="ARBA" id="ARBA00023163"/>
    </source>
</evidence>
<comment type="subcellular location">
    <subcellularLocation>
        <location evidence="1">Nucleus</location>
    </subcellularLocation>
</comment>
<gene>
    <name evidence="8" type="ORF">N7492_002416</name>
</gene>
<sequence>MMTHAIHGFRIRSLIGCIQTALYSDSNLRDRDVRNSHVHQLSIELERWKASSPPPMIPPEGGALSYFVTPDWYDANYNYALLQLYRVQITDSEDPAPDEIFLKCLDAAKAICHSYRRQFFGKPITYTWSALHELFLAGLTYLYCLWTSPTAREVSRHDQVSSTCTDCTMVLVILAERWPEATPYRDIFEALASRTMTMMADLQQGKQMASTALVPSHTTYPEDLPQWVAGISDAGISTGVDWLLNELIDEFPS</sequence>
<evidence type="ECO:0000256" key="7">
    <source>
        <dbReference type="ARBA" id="ARBA00023242"/>
    </source>
</evidence>
<reference evidence="8" key="2">
    <citation type="journal article" date="2023" name="IMA Fungus">
        <title>Comparative genomic study of the Penicillium genus elucidates a diverse pangenome and 15 lateral gene transfer events.</title>
        <authorList>
            <person name="Petersen C."/>
            <person name="Sorensen T."/>
            <person name="Nielsen M.R."/>
            <person name="Sondergaard T.E."/>
            <person name="Sorensen J.L."/>
            <person name="Fitzpatrick D.A."/>
            <person name="Frisvad J.C."/>
            <person name="Nielsen K.L."/>
        </authorList>
    </citation>
    <scope>NUCLEOTIDE SEQUENCE</scope>
    <source>
        <strain evidence="8">IBT 21917</strain>
    </source>
</reference>
<name>A0A9W9IP27_9EURO</name>
<dbReference type="EMBL" id="JAPQKO010000002">
    <property type="protein sequence ID" value="KAJ5179206.1"/>
    <property type="molecule type" value="Genomic_DNA"/>
</dbReference>
<reference evidence="8" key="1">
    <citation type="submission" date="2022-11" db="EMBL/GenBank/DDBJ databases">
        <authorList>
            <person name="Petersen C."/>
        </authorList>
    </citation>
    <scope>NUCLEOTIDE SEQUENCE</scope>
    <source>
        <strain evidence="8">IBT 21917</strain>
    </source>
</reference>
<organism evidence="8 9">
    <name type="scientific">Penicillium capsulatum</name>
    <dbReference type="NCBI Taxonomy" id="69766"/>
    <lineage>
        <taxon>Eukaryota</taxon>
        <taxon>Fungi</taxon>
        <taxon>Dikarya</taxon>
        <taxon>Ascomycota</taxon>
        <taxon>Pezizomycotina</taxon>
        <taxon>Eurotiomycetes</taxon>
        <taxon>Eurotiomycetidae</taxon>
        <taxon>Eurotiales</taxon>
        <taxon>Aspergillaceae</taxon>
        <taxon>Penicillium</taxon>
    </lineage>
</organism>
<dbReference type="GO" id="GO:0043565">
    <property type="term" value="F:sequence-specific DNA binding"/>
    <property type="evidence" value="ECO:0007669"/>
    <property type="project" value="TreeGrafter"/>
</dbReference>